<keyword evidence="1" id="KW-0472">Membrane</keyword>
<gene>
    <name evidence="2" type="ORF">FGO68_gene8078</name>
</gene>
<keyword evidence="3" id="KW-1185">Reference proteome</keyword>
<evidence type="ECO:0000313" key="2">
    <source>
        <dbReference type="EMBL" id="TNV73633.1"/>
    </source>
</evidence>
<dbReference type="AlphaFoldDB" id="A0A8J8NF26"/>
<reference evidence="2" key="1">
    <citation type="submission" date="2019-06" db="EMBL/GenBank/DDBJ databases">
        <authorList>
            <person name="Zheng W."/>
        </authorList>
    </citation>
    <scope>NUCLEOTIDE SEQUENCE</scope>
    <source>
        <strain evidence="2">QDHG01</strain>
    </source>
</reference>
<name>A0A8J8NF26_HALGN</name>
<protein>
    <submittedName>
        <fullName evidence="2">Uncharacterized protein</fullName>
    </submittedName>
</protein>
<proteinExistence type="predicted"/>
<organism evidence="2 3">
    <name type="scientific">Halteria grandinella</name>
    <dbReference type="NCBI Taxonomy" id="5974"/>
    <lineage>
        <taxon>Eukaryota</taxon>
        <taxon>Sar</taxon>
        <taxon>Alveolata</taxon>
        <taxon>Ciliophora</taxon>
        <taxon>Intramacronucleata</taxon>
        <taxon>Spirotrichea</taxon>
        <taxon>Stichotrichia</taxon>
        <taxon>Sporadotrichida</taxon>
        <taxon>Halteriidae</taxon>
        <taxon>Halteria</taxon>
    </lineage>
</organism>
<comment type="caution">
    <text evidence="2">The sequence shown here is derived from an EMBL/GenBank/DDBJ whole genome shotgun (WGS) entry which is preliminary data.</text>
</comment>
<feature type="transmembrane region" description="Helical" evidence="1">
    <location>
        <begin position="63"/>
        <end position="85"/>
    </location>
</feature>
<dbReference type="Proteomes" id="UP000785679">
    <property type="component" value="Unassembled WGS sequence"/>
</dbReference>
<keyword evidence="1" id="KW-1133">Transmembrane helix</keyword>
<accession>A0A8J8NF26</accession>
<keyword evidence="1" id="KW-0812">Transmembrane</keyword>
<evidence type="ECO:0000256" key="1">
    <source>
        <dbReference type="SAM" id="Phobius"/>
    </source>
</evidence>
<evidence type="ECO:0000313" key="3">
    <source>
        <dbReference type="Proteomes" id="UP000785679"/>
    </source>
</evidence>
<dbReference type="EMBL" id="RRYP01018449">
    <property type="protein sequence ID" value="TNV73633.1"/>
    <property type="molecule type" value="Genomic_DNA"/>
</dbReference>
<sequence>MGVLVVGGGYWAIDYLLKVVVCCYGYSMLDTVIALHSHWHEPLSPAGYRHIIFPHATIKRSTFHIWLFIPFCHCILRIIIVFFIISQLACDFFKPLYSTVKCLVWILPCRK</sequence>